<feature type="compositionally biased region" description="Acidic residues" evidence="1">
    <location>
        <begin position="660"/>
        <end position="688"/>
    </location>
</feature>
<dbReference type="Pfam" id="PF00059">
    <property type="entry name" value="Lectin_C"/>
    <property type="match status" value="2"/>
</dbReference>
<evidence type="ECO:0000259" key="3">
    <source>
        <dbReference type="PROSITE" id="PS50041"/>
    </source>
</evidence>
<sequence>MWKGILVILAVGLICVDARASVKAIRKPRQQRSHAEWIDDTNGPREFTRADFEVAVFRVNTDIGYSVADHTNDTNFVIDILMTERVNMKKIKEMLLGSQMLLDRNSILQFLLKVFNFSVLLFPAVGSCWIVPIPSISAPVATAYNAAARSTAPSSSNTGTAAAPAQAFAPSAPLAAPAQVAAAPAPAAAAPAPVPAAAAPAPAPAAPSAAAAPAPVRSVPSTSPSSVRSATPYYPQTQQQQSSVSSSYSYYPRAAPSYYYSPPAPAAYAPSTATATVAAAVAQAAKSTLTYAELLKAKPKKTLEGVCGDDTRADSFCKKAHVPCFCEENHHFMYNYCKRSCNWCDTTDNGGHRYWRISNLASMPRSWIIKEIELFTDKAATHPIKVDASKAFASTTYPGFPASNAFDGNEQTYWLPEGWYERYPGMDYIGIEFAQPVAVNAVRVKHETNEKNGTSSKMDLEYSDFYSNNYVKKFVMENPHKKEDKKYAYRSCPTFWRRYETNDDIFCLRSIPEFLTWQQARDKCATFGADLASIGTISENMFINNGMRICGFTWLGLKKNSNESDFTWSDGTPVGYKGWAGDEQYYEVDEQMIKQQNCVAASRTGEWRPFHCENKFYSICQMKLKPDDDDDLSDKMETHGHYHHLRVSKKSEKIHAQKPEDEDDEDEDDDEETKVSADEAEVEGDNSEDALKTKKAEEDEKDKDENEDEQSGSCYDDNRAEQFCRKATIPCYCAENQHFMYSYCRRACNWCDNTDTTGQRFWRIVNAAPLQRSWFVQEVKLFQDTTSKQPVPMDGARFFASSSFAGYLPDYAFDGKNQTYWLPDGWVERPAASDYIGVEFPEPVVIESLRVIHSGKEKKAISTKMYLQSSSSGDVNAYTTTFIMNNNDAKEDVRFYKKNCPIFWRRYETDNGIFCYKTVTELKSWQESNDKCQQYGAELTSITNQQEADFISKDLKLCGFTWIGLNDKKNLSHFQWTDGSPVEYKAWAWDIQTFGYQGDSNMKRFENCVALEKTGGWRPFHCDDKFYSICKLTLLQSEDEKEIEAQIAAANRASSMSSLQQPLDSTVVTVEQATSGRAKTYPQFINNIQPNSHNANMSSHWIQQWWQTFSGRANTKPKFINNLRTNSHATSVKPLDSTVVAHFLW</sequence>
<dbReference type="AlphaFoldDB" id="A7RLP1"/>
<feature type="chain" id="PRO_5002714329" description="C-type lectin domain-containing protein" evidence="2">
    <location>
        <begin position="21"/>
        <end position="1145"/>
    </location>
</feature>
<dbReference type="eggNOG" id="ENOG502QQ2D">
    <property type="taxonomic scope" value="Eukaryota"/>
</dbReference>
<gene>
    <name evidence="4" type="ORF">NEMVEDRAFT_v1g198924</name>
</gene>
<dbReference type="InterPro" id="IPR008979">
    <property type="entry name" value="Galactose-bd-like_sf"/>
</dbReference>
<dbReference type="FunFam" id="3.10.100.10:FF:000196">
    <property type="match status" value="2"/>
</dbReference>
<dbReference type="InterPro" id="IPR050111">
    <property type="entry name" value="C-type_lectin/snaclec_domain"/>
</dbReference>
<accession>A7RLP1</accession>
<dbReference type="Gene3D" id="2.60.120.260">
    <property type="entry name" value="Galactose-binding domain-like"/>
    <property type="match status" value="2"/>
</dbReference>
<keyword evidence="2" id="KW-0732">Signal</keyword>
<dbReference type="Pfam" id="PF00754">
    <property type="entry name" value="F5_F8_type_C"/>
    <property type="match status" value="1"/>
</dbReference>
<evidence type="ECO:0000256" key="2">
    <source>
        <dbReference type="SAM" id="SignalP"/>
    </source>
</evidence>
<dbReference type="PROSITE" id="PS50041">
    <property type="entry name" value="C_TYPE_LECTIN_2"/>
    <property type="match status" value="2"/>
</dbReference>
<dbReference type="EMBL" id="DS469518">
    <property type="protein sequence ID" value="EDO47638.1"/>
    <property type="molecule type" value="Genomic_DNA"/>
</dbReference>
<evidence type="ECO:0000313" key="4">
    <source>
        <dbReference type="EMBL" id="EDO47638.1"/>
    </source>
</evidence>
<feature type="region of interest" description="Disordered" evidence="1">
    <location>
        <begin position="642"/>
        <end position="714"/>
    </location>
</feature>
<reference evidence="4 5" key="1">
    <citation type="journal article" date="2007" name="Science">
        <title>Sea anemone genome reveals ancestral eumetazoan gene repertoire and genomic organization.</title>
        <authorList>
            <person name="Putnam N.H."/>
            <person name="Srivastava M."/>
            <person name="Hellsten U."/>
            <person name="Dirks B."/>
            <person name="Chapman J."/>
            <person name="Salamov A."/>
            <person name="Terry A."/>
            <person name="Shapiro H."/>
            <person name="Lindquist E."/>
            <person name="Kapitonov V.V."/>
            <person name="Jurka J."/>
            <person name="Genikhovich G."/>
            <person name="Grigoriev I.V."/>
            <person name="Lucas S.M."/>
            <person name="Steele R.E."/>
            <person name="Finnerty J.R."/>
            <person name="Technau U."/>
            <person name="Martindale M.Q."/>
            <person name="Rokhsar D.S."/>
        </authorList>
    </citation>
    <scope>NUCLEOTIDE SEQUENCE [LARGE SCALE GENOMIC DNA]</scope>
    <source>
        <strain evidence="5">CH2 X CH6</strain>
    </source>
</reference>
<feature type="signal peptide" evidence="2">
    <location>
        <begin position="1"/>
        <end position="20"/>
    </location>
</feature>
<feature type="compositionally biased region" description="Basic and acidic residues" evidence="1">
    <location>
        <begin position="649"/>
        <end position="659"/>
    </location>
</feature>
<feature type="region of interest" description="Disordered" evidence="1">
    <location>
        <begin position="214"/>
        <end position="245"/>
    </location>
</feature>
<feature type="domain" description="C-type lectin" evidence="3">
    <location>
        <begin position="507"/>
        <end position="621"/>
    </location>
</feature>
<dbReference type="InterPro" id="IPR016186">
    <property type="entry name" value="C-type_lectin-like/link_sf"/>
</dbReference>
<dbReference type="InterPro" id="IPR016187">
    <property type="entry name" value="CTDL_fold"/>
</dbReference>
<feature type="compositionally biased region" description="Acidic residues" evidence="1">
    <location>
        <begin position="699"/>
        <end position="710"/>
    </location>
</feature>
<dbReference type="HOGENOM" id="CLU_277229_0_0_1"/>
<dbReference type="Proteomes" id="UP000001593">
    <property type="component" value="Unassembled WGS sequence"/>
</dbReference>
<evidence type="ECO:0000256" key="1">
    <source>
        <dbReference type="SAM" id="MobiDB-lite"/>
    </source>
</evidence>
<dbReference type="Gene3D" id="3.10.100.10">
    <property type="entry name" value="Mannose-Binding Protein A, subunit A"/>
    <property type="match status" value="2"/>
</dbReference>
<proteinExistence type="predicted"/>
<dbReference type="InParanoid" id="A7RLP1"/>
<feature type="compositionally biased region" description="Basic and acidic residues" evidence="1">
    <location>
        <begin position="689"/>
        <end position="698"/>
    </location>
</feature>
<dbReference type="SMART" id="SM00034">
    <property type="entry name" value="CLECT"/>
    <property type="match status" value="2"/>
</dbReference>
<dbReference type="SUPFAM" id="SSF56436">
    <property type="entry name" value="C-type lectin-like"/>
    <property type="match status" value="2"/>
</dbReference>
<dbReference type="SUPFAM" id="SSF49785">
    <property type="entry name" value="Galactose-binding domain-like"/>
    <property type="match status" value="2"/>
</dbReference>
<dbReference type="InterPro" id="IPR001304">
    <property type="entry name" value="C-type_lectin-like"/>
</dbReference>
<organism evidence="4 5">
    <name type="scientific">Nematostella vectensis</name>
    <name type="common">Starlet sea anemone</name>
    <dbReference type="NCBI Taxonomy" id="45351"/>
    <lineage>
        <taxon>Eukaryota</taxon>
        <taxon>Metazoa</taxon>
        <taxon>Cnidaria</taxon>
        <taxon>Anthozoa</taxon>
        <taxon>Hexacorallia</taxon>
        <taxon>Actiniaria</taxon>
        <taxon>Edwardsiidae</taxon>
        <taxon>Nematostella</taxon>
    </lineage>
</organism>
<dbReference type="PANTHER" id="PTHR22803">
    <property type="entry name" value="MANNOSE, PHOSPHOLIPASE, LECTIN RECEPTOR RELATED"/>
    <property type="match status" value="1"/>
</dbReference>
<protein>
    <recommendedName>
        <fullName evidence="3">C-type lectin domain-containing protein</fullName>
    </recommendedName>
</protein>
<dbReference type="InterPro" id="IPR000421">
    <property type="entry name" value="FA58C"/>
</dbReference>
<feature type="domain" description="C-type lectin" evidence="3">
    <location>
        <begin position="911"/>
        <end position="1031"/>
    </location>
</feature>
<evidence type="ECO:0000313" key="5">
    <source>
        <dbReference type="Proteomes" id="UP000001593"/>
    </source>
</evidence>
<dbReference type="CDD" id="cd00037">
    <property type="entry name" value="CLECT"/>
    <property type="match status" value="2"/>
</dbReference>
<name>A7RLP1_NEMVE</name>
<keyword evidence="5" id="KW-1185">Reference proteome</keyword>
<dbReference type="GO" id="GO:0038023">
    <property type="term" value="F:signaling receptor activity"/>
    <property type="evidence" value="ECO:0000318"/>
    <property type="project" value="GO_Central"/>
</dbReference>